<evidence type="ECO:0000256" key="1">
    <source>
        <dbReference type="SAM" id="MobiDB-lite"/>
    </source>
</evidence>
<proteinExistence type="predicted"/>
<feature type="compositionally biased region" description="Low complexity" evidence="1">
    <location>
        <begin position="85"/>
        <end position="99"/>
    </location>
</feature>
<sequence>MSTSSTSQAEGAEAPKEEPEPRKKHLRLRPFRKHHKGPLYHASKSPMHFDMSWLDNEGPVPDPLPPPRKAAINNTSQLLGNDQPSLSSLSSSSSSSSSSSNGEFLMYLLQRWMLKTLLFVWTVPRDVTGTVGALKMVTVARSSRAFEEWRQRGISNAWSKAVEEQLDARSKGSEIAKKKLRDMRRTESGFMHENWEGYPSSSSMGQVRHIVDGKSRFCCRPTSYGHWHRHFHSNLLDAVQEMVVGGITRGYSALGMPGNCGGEG</sequence>
<dbReference type="AlphaFoldDB" id="A0A2J6RFN3"/>
<protein>
    <submittedName>
        <fullName evidence="2">Uncharacterized protein</fullName>
    </submittedName>
</protein>
<reference evidence="2 3" key="1">
    <citation type="submission" date="2016-04" db="EMBL/GenBank/DDBJ databases">
        <title>A degradative enzymes factory behind the ericoid mycorrhizal symbiosis.</title>
        <authorList>
            <consortium name="DOE Joint Genome Institute"/>
            <person name="Martino E."/>
            <person name="Morin E."/>
            <person name="Grelet G."/>
            <person name="Kuo A."/>
            <person name="Kohler A."/>
            <person name="Daghino S."/>
            <person name="Barry K."/>
            <person name="Choi C."/>
            <person name="Cichocki N."/>
            <person name="Clum A."/>
            <person name="Copeland A."/>
            <person name="Hainaut M."/>
            <person name="Haridas S."/>
            <person name="Labutti K."/>
            <person name="Lindquist E."/>
            <person name="Lipzen A."/>
            <person name="Khouja H.-R."/>
            <person name="Murat C."/>
            <person name="Ohm R."/>
            <person name="Olson A."/>
            <person name="Spatafora J."/>
            <person name="Veneault-Fourrey C."/>
            <person name="Henrissat B."/>
            <person name="Grigoriev I."/>
            <person name="Martin F."/>
            <person name="Perotto S."/>
        </authorList>
    </citation>
    <scope>NUCLEOTIDE SEQUENCE [LARGE SCALE GENOMIC DNA]</scope>
    <source>
        <strain evidence="2 3">F</strain>
    </source>
</reference>
<dbReference type="Proteomes" id="UP000235786">
    <property type="component" value="Unassembled WGS sequence"/>
</dbReference>
<evidence type="ECO:0000313" key="3">
    <source>
        <dbReference type="Proteomes" id="UP000235786"/>
    </source>
</evidence>
<dbReference type="EMBL" id="KZ613949">
    <property type="protein sequence ID" value="PMD37283.1"/>
    <property type="molecule type" value="Genomic_DNA"/>
</dbReference>
<feature type="region of interest" description="Disordered" evidence="1">
    <location>
        <begin position="1"/>
        <end position="99"/>
    </location>
</feature>
<accession>A0A2J6RFN3</accession>
<organism evidence="2 3">
    <name type="scientific">Hyaloscypha variabilis (strain UAMH 11265 / GT02V1 / F)</name>
    <name type="common">Meliniomyces variabilis</name>
    <dbReference type="NCBI Taxonomy" id="1149755"/>
    <lineage>
        <taxon>Eukaryota</taxon>
        <taxon>Fungi</taxon>
        <taxon>Dikarya</taxon>
        <taxon>Ascomycota</taxon>
        <taxon>Pezizomycotina</taxon>
        <taxon>Leotiomycetes</taxon>
        <taxon>Helotiales</taxon>
        <taxon>Hyaloscyphaceae</taxon>
        <taxon>Hyaloscypha</taxon>
        <taxon>Hyaloscypha variabilis</taxon>
    </lineage>
</organism>
<feature type="compositionally biased region" description="Basic residues" evidence="1">
    <location>
        <begin position="22"/>
        <end position="38"/>
    </location>
</feature>
<feature type="compositionally biased region" description="Polar residues" evidence="1">
    <location>
        <begin position="72"/>
        <end position="84"/>
    </location>
</feature>
<gene>
    <name evidence="2" type="ORF">L207DRAFT_568307</name>
</gene>
<name>A0A2J6RFN3_HYAVF</name>
<evidence type="ECO:0000313" key="2">
    <source>
        <dbReference type="EMBL" id="PMD37283.1"/>
    </source>
</evidence>
<keyword evidence="3" id="KW-1185">Reference proteome</keyword>